<keyword evidence="8 10" id="KW-0472">Membrane</keyword>
<evidence type="ECO:0000256" key="7">
    <source>
        <dbReference type="ARBA" id="ARBA00022989"/>
    </source>
</evidence>
<dbReference type="PANTHER" id="PTHR31918">
    <property type="entry name" value="TRANSMEMBRANE PROTEIN 181"/>
    <property type="match status" value="1"/>
</dbReference>
<feature type="transmembrane region" description="Helical" evidence="10">
    <location>
        <begin position="1724"/>
        <end position="1748"/>
    </location>
</feature>
<dbReference type="PANTHER" id="PTHR31918:SF1">
    <property type="entry name" value="TRANSMEMBRANE PROTEIN 181"/>
    <property type="match status" value="1"/>
</dbReference>
<organism evidence="15 16">
    <name type="scientific">Muraenolepis orangiensis</name>
    <name type="common">Patagonian moray cod</name>
    <dbReference type="NCBI Taxonomy" id="630683"/>
    <lineage>
        <taxon>Eukaryota</taxon>
        <taxon>Metazoa</taxon>
        <taxon>Chordata</taxon>
        <taxon>Craniata</taxon>
        <taxon>Vertebrata</taxon>
        <taxon>Euteleostomi</taxon>
        <taxon>Actinopterygii</taxon>
        <taxon>Neopterygii</taxon>
        <taxon>Teleostei</taxon>
        <taxon>Neoteleostei</taxon>
        <taxon>Acanthomorphata</taxon>
        <taxon>Zeiogadaria</taxon>
        <taxon>Gadariae</taxon>
        <taxon>Gadiformes</taxon>
        <taxon>Muraenolepidoidei</taxon>
        <taxon>Muraenolepididae</taxon>
        <taxon>Muraenolepis</taxon>
    </lineage>
</organism>
<feature type="transmembrane region" description="Helical" evidence="10">
    <location>
        <begin position="1681"/>
        <end position="1704"/>
    </location>
</feature>
<feature type="compositionally biased region" description="Pro residues" evidence="9">
    <location>
        <begin position="1044"/>
        <end position="1056"/>
    </location>
</feature>
<keyword evidence="3" id="KW-0963">Cytoplasm</keyword>
<dbReference type="GO" id="GO:0005737">
    <property type="term" value="C:cytoplasm"/>
    <property type="evidence" value="ECO:0007669"/>
    <property type="project" value="UniProtKB-SubCell"/>
</dbReference>
<evidence type="ECO:0000259" key="11">
    <source>
        <dbReference type="Pfam" id="PF01167"/>
    </source>
</evidence>
<evidence type="ECO:0000256" key="3">
    <source>
        <dbReference type="ARBA" id="ARBA00022490"/>
    </source>
</evidence>
<dbReference type="Pfam" id="PF06664">
    <property type="entry name" value="WLS-like_TM"/>
    <property type="match status" value="1"/>
</dbReference>
<dbReference type="EMBL" id="JANIIK010000042">
    <property type="protein sequence ID" value="KAJ3606584.1"/>
    <property type="molecule type" value="Genomic_DNA"/>
</dbReference>
<evidence type="ECO:0000256" key="6">
    <source>
        <dbReference type="ARBA" id="ARBA00022737"/>
    </source>
</evidence>
<feature type="compositionally biased region" description="Polar residues" evidence="9">
    <location>
        <begin position="785"/>
        <end position="794"/>
    </location>
</feature>
<evidence type="ECO:0000256" key="9">
    <source>
        <dbReference type="SAM" id="MobiDB-lite"/>
    </source>
</evidence>
<feature type="transmembrane region" description="Helical" evidence="10">
    <location>
        <begin position="1581"/>
        <end position="1599"/>
    </location>
</feature>
<reference evidence="15" key="1">
    <citation type="submission" date="2022-07" db="EMBL/GenBank/DDBJ databases">
        <title>Chromosome-level genome of Muraenolepis orangiensis.</title>
        <authorList>
            <person name="Kim J."/>
        </authorList>
    </citation>
    <scope>NUCLEOTIDE SEQUENCE</scope>
    <source>
        <strain evidence="15">KU_S4_2022</strain>
        <tissue evidence="15">Muscle</tissue>
    </source>
</reference>
<dbReference type="InterPro" id="IPR040416">
    <property type="entry name" value="TMEM181"/>
</dbReference>
<keyword evidence="4" id="KW-0853">WD repeat</keyword>
<dbReference type="SUPFAM" id="SSF54518">
    <property type="entry name" value="Tubby C-terminal domain-like"/>
    <property type="match status" value="1"/>
</dbReference>
<dbReference type="InterPro" id="IPR056159">
    <property type="entry name" value="Beta-prop_IFT121_TULP_N"/>
</dbReference>
<dbReference type="GO" id="GO:0015643">
    <property type="term" value="F:toxic substance binding"/>
    <property type="evidence" value="ECO:0007669"/>
    <property type="project" value="InterPro"/>
</dbReference>
<dbReference type="InterPro" id="IPR015943">
    <property type="entry name" value="WD40/YVTN_repeat-like_dom_sf"/>
</dbReference>
<evidence type="ECO:0000259" key="12">
    <source>
        <dbReference type="Pfam" id="PF06664"/>
    </source>
</evidence>
<accession>A0A9Q0EGT5</accession>
<feature type="domain" description="Wntless-like transmembrane" evidence="12">
    <location>
        <begin position="1573"/>
        <end position="1830"/>
    </location>
</feature>
<dbReference type="Pfam" id="PF01167">
    <property type="entry name" value="Tub"/>
    <property type="match status" value="1"/>
</dbReference>
<feature type="domain" description="TMEM181 GOLD" evidence="13">
    <location>
        <begin position="1460"/>
        <end position="1572"/>
    </location>
</feature>
<feature type="compositionally biased region" description="Polar residues" evidence="9">
    <location>
        <begin position="464"/>
        <end position="474"/>
    </location>
</feature>
<dbReference type="InterPro" id="IPR000007">
    <property type="entry name" value="Tubby_C"/>
</dbReference>
<dbReference type="Gene3D" id="3.20.90.10">
    <property type="entry name" value="Tubby Protein, Chain A"/>
    <property type="match status" value="1"/>
</dbReference>
<dbReference type="Gene3D" id="2.130.10.10">
    <property type="entry name" value="YVTN repeat-like/Quinoprotein amine dehydrogenase"/>
    <property type="match status" value="2"/>
</dbReference>
<dbReference type="Pfam" id="PF21885">
    <property type="entry name" value="TMEM181_GOLD"/>
    <property type="match status" value="1"/>
</dbReference>
<protein>
    <submittedName>
        <fullName evidence="15">Uncharacterized protein</fullName>
    </submittedName>
</protein>
<feature type="compositionally biased region" description="Polar residues" evidence="9">
    <location>
        <begin position="837"/>
        <end position="847"/>
    </location>
</feature>
<dbReference type="InterPro" id="IPR047843">
    <property type="entry name" value="WLS-like_TM"/>
</dbReference>
<evidence type="ECO:0000313" key="15">
    <source>
        <dbReference type="EMBL" id="KAJ3606584.1"/>
    </source>
</evidence>
<feature type="transmembrane region" description="Helical" evidence="10">
    <location>
        <begin position="1619"/>
        <end position="1642"/>
    </location>
</feature>
<evidence type="ECO:0000259" key="14">
    <source>
        <dbReference type="Pfam" id="PF24797"/>
    </source>
</evidence>
<sequence length="1885" mass="207197">VVLVRWNEPFQKLATCDTDGGIFVWIQYEGRWSVELVNDRGAQVSDFTWSHDGTQALISYRDGFVLVGSVSGQRHWSSEINLESQITCGIWTPDDQQVLFGTADGQVIVMDCHGRMLAHILLHESDGIVCMSWNYPSFLVEDSSESDTDDSDDYAPPKVHRLKPLLTVSFTSGDISLMNNYDDLSPTLIRTGLKDVVIQWCSQGDLLAVAGMERSVPSLDPSCPLPLARNAVVKFYNVSGEHVYTLDTPAQRPITTLCWGHRDSRLFLACGPALYVVRVEHRVAGLQLLCQQGIATALREEKDAAKLVIPSRLCSYVTAAFAPTIKPPIPDPNNMRDFVSYPTAGNERLHCTMKRTEDNPEVGGPCYTLYLEYLGGLVPILKGRRISKLRPEFVIMDPKTDGKADEVYGNTLITSMIDSCNCSDSSDIELSDDWVGKKSPKISRGSKSPKLSRINIDPRRSPKLSRTTQDNSRSPRLPIRKPSIGSPSLTRREFPLDDITQHNYLAQVTSNIWGTKFKIVGLAAFLPTNLGAVIYKTSLLHLQPRQMTVYLPEVRKISVDYVNLPVFSPNVFSEDEDDLPAAGATGVTDNNNPPCTVNIPIAPIHSPAQAMSPTQSIGLVQSLLANQNVQLDVLSNPTAGPAGATAGSDQSQKAQYTVSARYSSPGQVIFGGIDMSRLMSSNAAAHQLQIQIPPASAEAAVERGAHGGEQQHLLKVKPCRPGPQLAEGDTVVFTGATGQAAAVPYPTPLGYERITTFDSSGNVEEVCRPRTRLICNQNVYTLQGPGSSATLRVTSSSSSSAEGKKIQLPYTSATLNRLTVPRYSIPSGDPPPYPDPANQNNAASRNPGQRLDNNLIHATLRRNSREAALKVSQILDQPRPLPPKAKNSATLAASYQQRVPTALYTCSQCSSGSSIGGPAPGSTNGIAGGTIIRQDFPPGNGAPHSTVIVHSNSTAALASQSSYSLLSALDGPGAGGGSGRDTTDYINSAFTEDETLSQSLRHLALGGADVSGLVVKRPPPYQWEPAATDEVWVPQERTASMTPAGPPGAHKPPPLILSPAQHLDISRLPFILSPKSPTSPSVASFQAAAAAAGYQISLQYTPAYSGPQLQPIQGSPRPCSSPKEMVAPMPLSQQDATMVIPPGYTANLANHACCPLPPMYPGGSSCGRLPVPPVALHAPWEAVTADAGEMFQEVLSLTESPAPQRSDKFSKKSRKRADGQQDEAAAPLTEGGKSKKEGRSLGDFNDSSESEPELFISGDELLNQCQSSKKGWKSKRSLRAASELEDSKCRKANEKDDRGLGSQGFVYVMANKQPLWNEATQVYQLDFGGRVTQESAKNFQIELEGRQVMQFGRIDGNAYILDFQYPFSAVQAFAVALANGCLAPAPSEAPRSVCQVQKAEHLLAPMRLYTLSKRHFVLVFVVFLICFGLTVFIGITGPRVINEQHSEDQLLVKNHSAKTGPFHLASPPLTTYNQQLWLTCVMQVEHSNMVNFQQPLELSVELNGVMPDASVTHISDNVHLKSRTLHCADKCDEIIVVHLGYLNYTRYQIVVSFKGLENITYDFKFNFVWKTYNPTFSQVEIWFRFVFVVLTFMVTCLFAHSLRKFSMRDWGIEQKWMSILLPLLLLYNDPFFPLSFLVNSWFPGTLDAFFQALFLCALLLFWLCVYHGIRVQGERRFFTFYVPKLIMVGLLWLSAVTLGIWQTVNELQDPTYQYKVDIANFQGMKIFFLIVVALYVLYLIFLIVRACSELKNMPYSDLRLRFLTALTFVVLTISMAILYLRFGAKALQDNFVAELSTHYQNYILCHQFLSFYGLLNFYLYTLAFVYSPSKNALYDSQLKDNPAFSMLNDSDDEVIYGSDYEEMPLQNGRAIKAATAKYQDGSDSD</sequence>
<feature type="transmembrane region" description="Helical" evidence="10">
    <location>
        <begin position="1799"/>
        <end position="1820"/>
    </location>
</feature>
<comment type="subcellular location">
    <subcellularLocation>
        <location evidence="2">Cytoplasm</location>
    </subcellularLocation>
    <subcellularLocation>
        <location evidence="1">Membrane</location>
        <topology evidence="1">Multi-pass membrane protein</topology>
    </subcellularLocation>
</comment>
<evidence type="ECO:0000256" key="10">
    <source>
        <dbReference type="SAM" id="Phobius"/>
    </source>
</evidence>
<feature type="non-terminal residue" evidence="15">
    <location>
        <position position="1885"/>
    </location>
</feature>
<feature type="transmembrane region" description="Helical" evidence="10">
    <location>
        <begin position="1648"/>
        <end position="1669"/>
    </location>
</feature>
<proteinExistence type="predicted"/>
<feature type="region of interest" description="Disordered" evidence="9">
    <location>
        <begin position="1196"/>
        <end position="1252"/>
    </location>
</feature>
<dbReference type="Pfam" id="PF24797">
    <property type="entry name" value="Beta-prop_WDR35_TULP_N"/>
    <property type="match status" value="1"/>
</dbReference>
<dbReference type="InterPro" id="IPR008983">
    <property type="entry name" value="Tumour_necrosis_fac-like_dom"/>
</dbReference>
<gene>
    <name evidence="15" type="ORF">NHX12_026105</name>
</gene>
<evidence type="ECO:0000256" key="8">
    <source>
        <dbReference type="ARBA" id="ARBA00023136"/>
    </source>
</evidence>
<dbReference type="OrthoDB" id="8775810at2759"/>
<keyword evidence="16" id="KW-1185">Reference proteome</keyword>
<evidence type="ECO:0000256" key="2">
    <source>
        <dbReference type="ARBA" id="ARBA00004496"/>
    </source>
</evidence>
<dbReference type="GO" id="GO:0016020">
    <property type="term" value="C:membrane"/>
    <property type="evidence" value="ECO:0007669"/>
    <property type="project" value="UniProtKB-SubCell"/>
</dbReference>
<evidence type="ECO:0000259" key="13">
    <source>
        <dbReference type="Pfam" id="PF21885"/>
    </source>
</evidence>
<feature type="domain" description="IFT121/TULP4 N-terminal" evidence="14">
    <location>
        <begin position="1"/>
        <end position="279"/>
    </location>
</feature>
<keyword evidence="7 10" id="KW-1133">Transmembrane helix</keyword>
<feature type="domain" description="Tubby C-terminal" evidence="11">
    <location>
        <begin position="1282"/>
        <end position="1378"/>
    </location>
</feature>
<evidence type="ECO:0000256" key="1">
    <source>
        <dbReference type="ARBA" id="ARBA00004141"/>
    </source>
</evidence>
<feature type="region of interest" description="Disordered" evidence="9">
    <location>
        <begin position="822"/>
        <end position="851"/>
    </location>
</feature>
<feature type="region of interest" description="Disordered" evidence="9">
    <location>
        <begin position="1038"/>
        <end position="1057"/>
    </location>
</feature>
<dbReference type="SUPFAM" id="SSF49842">
    <property type="entry name" value="TNF-like"/>
    <property type="match status" value="1"/>
</dbReference>
<evidence type="ECO:0000256" key="4">
    <source>
        <dbReference type="ARBA" id="ARBA00022574"/>
    </source>
</evidence>
<dbReference type="Proteomes" id="UP001148018">
    <property type="component" value="Unassembled WGS sequence"/>
</dbReference>
<name>A0A9Q0EGT5_9TELE</name>
<feature type="transmembrane region" description="Helical" evidence="10">
    <location>
        <begin position="1416"/>
        <end position="1435"/>
    </location>
</feature>
<dbReference type="InterPro" id="IPR025659">
    <property type="entry name" value="Tubby-like_C"/>
</dbReference>
<feature type="region of interest" description="Disordered" evidence="9">
    <location>
        <begin position="785"/>
        <end position="805"/>
    </location>
</feature>
<evidence type="ECO:0000256" key="5">
    <source>
        <dbReference type="ARBA" id="ARBA00022692"/>
    </source>
</evidence>
<feature type="region of interest" description="Disordered" evidence="9">
    <location>
        <begin position="438"/>
        <end position="491"/>
    </location>
</feature>
<dbReference type="InterPro" id="IPR054077">
    <property type="entry name" value="TMEM181_GOLD"/>
</dbReference>
<evidence type="ECO:0000313" key="16">
    <source>
        <dbReference type="Proteomes" id="UP001148018"/>
    </source>
</evidence>
<comment type="caution">
    <text evidence="15">The sequence shown here is derived from an EMBL/GenBank/DDBJ whole genome shotgun (WGS) entry which is preliminary data.</text>
</comment>
<feature type="transmembrane region" description="Helical" evidence="10">
    <location>
        <begin position="1760"/>
        <end position="1779"/>
    </location>
</feature>
<dbReference type="SUPFAM" id="SSF50978">
    <property type="entry name" value="WD40 repeat-like"/>
    <property type="match status" value="1"/>
</dbReference>
<keyword evidence="5 10" id="KW-0812">Transmembrane</keyword>
<dbReference type="InterPro" id="IPR036322">
    <property type="entry name" value="WD40_repeat_dom_sf"/>
</dbReference>
<keyword evidence="6" id="KW-0677">Repeat</keyword>